<evidence type="ECO:0000256" key="1">
    <source>
        <dbReference type="ARBA" id="ARBA00010688"/>
    </source>
</evidence>
<sequence length="247" mass="24686">MVDVAAAVDDGFLEQLRVGKGERRVISLQERGEVLEALVGNSYQVSAGGSLSNTLVALARLGSAEDELRASGALRIGMAAVAGGDPQGAFHRAQLAAAGVYVLFANREEASALLGQDVSAEEAALALGPHCGLVAVTDGARGSCLSAMGRLQVVPPFWAPDQPVDTCGAGDAYAAGLLYARLSGLDPAGMGAAAARAASAAIARRGAAISAADASKVVAAVADRRVRGRGGAASWALPLGGVVEARV</sequence>
<dbReference type="AlphaFoldDB" id="A0AAW1RDM9"/>
<evidence type="ECO:0000313" key="5">
    <source>
        <dbReference type="EMBL" id="KAK9831302.1"/>
    </source>
</evidence>
<organism evidence="5 6">
    <name type="scientific">Elliptochloris bilobata</name>
    <dbReference type="NCBI Taxonomy" id="381761"/>
    <lineage>
        <taxon>Eukaryota</taxon>
        <taxon>Viridiplantae</taxon>
        <taxon>Chlorophyta</taxon>
        <taxon>core chlorophytes</taxon>
        <taxon>Trebouxiophyceae</taxon>
        <taxon>Trebouxiophyceae incertae sedis</taxon>
        <taxon>Elliptochloris clade</taxon>
        <taxon>Elliptochloris</taxon>
    </lineage>
</organism>
<keyword evidence="6" id="KW-1185">Reference proteome</keyword>
<dbReference type="Pfam" id="PF00294">
    <property type="entry name" value="PfkB"/>
    <property type="match status" value="1"/>
</dbReference>
<keyword evidence="2" id="KW-0808">Transferase</keyword>
<reference evidence="5 6" key="1">
    <citation type="journal article" date="2024" name="Nat. Commun.">
        <title>Phylogenomics reveals the evolutionary origins of lichenization in chlorophyte algae.</title>
        <authorList>
            <person name="Puginier C."/>
            <person name="Libourel C."/>
            <person name="Otte J."/>
            <person name="Skaloud P."/>
            <person name="Haon M."/>
            <person name="Grisel S."/>
            <person name="Petersen M."/>
            <person name="Berrin J.G."/>
            <person name="Delaux P.M."/>
            <person name="Dal Grande F."/>
            <person name="Keller J."/>
        </authorList>
    </citation>
    <scope>NUCLEOTIDE SEQUENCE [LARGE SCALE GENOMIC DNA]</scope>
    <source>
        <strain evidence="5 6">SAG 245.80</strain>
    </source>
</reference>
<protein>
    <recommendedName>
        <fullName evidence="4">Carbohydrate kinase PfkB domain-containing protein</fullName>
    </recommendedName>
</protein>
<comment type="similarity">
    <text evidence="1">Belongs to the carbohydrate kinase PfkB family.</text>
</comment>
<comment type="caution">
    <text evidence="5">The sequence shown here is derived from an EMBL/GenBank/DDBJ whole genome shotgun (WGS) entry which is preliminary data.</text>
</comment>
<keyword evidence="3" id="KW-0418">Kinase</keyword>
<evidence type="ECO:0000256" key="2">
    <source>
        <dbReference type="ARBA" id="ARBA00022679"/>
    </source>
</evidence>
<proteinExistence type="inferred from homology"/>
<dbReference type="PROSITE" id="PS00584">
    <property type="entry name" value="PFKB_KINASES_2"/>
    <property type="match status" value="1"/>
</dbReference>
<dbReference type="InterPro" id="IPR002173">
    <property type="entry name" value="Carboh/pur_kinase_PfkB_CS"/>
</dbReference>
<dbReference type="PANTHER" id="PTHR43320:SF3">
    <property type="entry name" value="CARBOHYDRATE KINASE PFKB DOMAIN-CONTAINING PROTEIN"/>
    <property type="match status" value="1"/>
</dbReference>
<dbReference type="InterPro" id="IPR011611">
    <property type="entry name" value="PfkB_dom"/>
</dbReference>
<dbReference type="SUPFAM" id="SSF53613">
    <property type="entry name" value="Ribokinase-like"/>
    <property type="match status" value="1"/>
</dbReference>
<dbReference type="Proteomes" id="UP001445335">
    <property type="component" value="Unassembled WGS sequence"/>
</dbReference>
<accession>A0AAW1RDM9</accession>
<evidence type="ECO:0000259" key="4">
    <source>
        <dbReference type="Pfam" id="PF00294"/>
    </source>
</evidence>
<dbReference type="GO" id="GO:0016301">
    <property type="term" value="F:kinase activity"/>
    <property type="evidence" value="ECO:0007669"/>
    <property type="project" value="UniProtKB-KW"/>
</dbReference>
<evidence type="ECO:0000256" key="3">
    <source>
        <dbReference type="ARBA" id="ARBA00022777"/>
    </source>
</evidence>
<dbReference type="InterPro" id="IPR052700">
    <property type="entry name" value="Carb_kinase_PfkB-like"/>
</dbReference>
<evidence type="ECO:0000313" key="6">
    <source>
        <dbReference type="Proteomes" id="UP001445335"/>
    </source>
</evidence>
<gene>
    <name evidence="5" type="ORF">WJX81_000167</name>
</gene>
<name>A0AAW1RDM9_9CHLO</name>
<dbReference type="EMBL" id="JALJOU010000047">
    <property type="protein sequence ID" value="KAK9831302.1"/>
    <property type="molecule type" value="Genomic_DNA"/>
</dbReference>
<dbReference type="PANTHER" id="PTHR43320">
    <property type="entry name" value="SUGAR KINASE"/>
    <property type="match status" value="1"/>
</dbReference>
<feature type="domain" description="Carbohydrate kinase PfkB" evidence="4">
    <location>
        <begin position="98"/>
        <end position="210"/>
    </location>
</feature>
<dbReference type="Gene3D" id="3.40.1190.20">
    <property type="match status" value="2"/>
</dbReference>
<dbReference type="InterPro" id="IPR029056">
    <property type="entry name" value="Ribokinase-like"/>
</dbReference>